<name>A0A850STX0_9BACT</name>
<keyword evidence="3" id="KW-1185">Reference proteome</keyword>
<reference evidence="2 3" key="1">
    <citation type="submission" date="2020-06" db="EMBL/GenBank/DDBJ databases">
        <title>High-quality draft genome of sulfate reducer Desulfobacter latus type strain AcrS2 isolated from marine sediment.</title>
        <authorList>
            <person name="Hoppe M."/>
            <person name="Larsen C.K."/>
            <person name="Marshall I.P.G."/>
            <person name="Schramm A."/>
            <person name="Marietou A.G."/>
        </authorList>
    </citation>
    <scope>NUCLEOTIDE SEQUENCE [LARGE SCALE GENOMIC DNA]</scope>
    <source>
        <strain evidence="2 3">AcRS2</strain>
    </source>
</reference>
<dbReference type="Gene3D" id="1.10.3210.10">
    <property type="entry name" value="Hypothetical protein af1432"/>
    <property type="match status" value="2"/>
</dbReference>
<dbReference type="InterPro" id="IPR037522">
    <property type="entry name" value="HD_GYP_dom"/>
</dbReference>
<dbReference type="Pfam" id="PF01590">
    <property type="entry name" value="GAF"/>
    <property type="match status" value="1"/>
</dbReference>
<sequence>MDKEFFNKFSENIRLGKLVHSIVTDVKTYAQEQIENIKKLSEVGMALSVEKDMNRLFEMILNEARRFCRAEAGTLYILDREKQSLKFEVCQNDRINIGMEDQGQPPIQLPDVPLYINNQPNHSNVSSHAALNKSIVNLPDIYNLADKVEYRDLSFKGTMKYDRITGFQTRSMLVIPMKNHEDRIIGVLQLINARDEETGEIIPFSEEILGIVSSLASQAAVALTNTQLISELKALLHAFIKSIATAIDEKSAYTGGHIRRVVELTRMMAEDINASKSEAFKDVCLSEAQLEELHMAAWMHDVGKITTPEFVMDKSTKLETIFDRIDLVKTRFELIKEGVKNKYAEEMVKFAVSRRRSPGMFEQLEMARDKKILEIQNDFEFIEYCNDAKDHMSDENIERIKDIGRKTYMLNGEEHPFLTKNEIRNLCIRKGTLTESERKQIENHAKMTFDIISQLPFPENLAHVAEYAASHHEKLDGSGYPQGLDSDTLPLQSRIIAIADIFEALTAKDRPYKTPMPLSQSLKILEFMKKDNHIDSDILELFIKNRRFLEYAEKEMNPEQIDIECMNF</sequence>
<accession>A0A850STX0</accession>
<dbReference type="PROSITE" id="PS51832">
    <property type="entry name" value="HD_GYP"/>
    <property type="match status" value="2"/>
</dbReference>
<dbReference type="InterPro" id="IPR006674">
    <property type="entry name" value="HD_domain"/>
</dbReference>
<dbReference type="InterPro" id="IPR029016">
    <property type="entry name" value="GAF-like_dom_sf"/>
</dbReference>
<evidence type="ECO:0000259" key="1">
    <source>
        <dbReference type="PROSITE" id="PS51832"/>
    </source>
</evidence>
<dbReference type="SUPFAM" id="SSF109604">
    <property type="entry name" value="HD-domain/PDEase-like"/>
    <property type="match status" value="1"/>
</dbReference>
<protein>
    <submittedName>
        <fullName evidence="2">HD domain-containing protein</fullName>
    </submittedName>
</protein>
<dbReference type="SUPFAM" id="SSF55781">
    <property type="entry name" value="GAF domain-like"/>
    <property type="match status" value="1"/>
</dbReference>
<dbReference type="SMART" id="SM00065">
    <property type="entry name" value="GAF"/>
    <property type="match status" value="1"/>
</dbReference>
<evidence type="ECO:0000313" key="2">
    <source>
        <dbReference type="EMBL" id="NWH03460.1"/>
    </source>
</evidence>
<dbReference type="Pfam" id="PF13487">
    <property type="entry name" value="HD_5"/>
    <property type="match status" value="1"/>
</dbReference>
<feature type="domain" description="HD-GYP" evidence="1">
    <location>
        <begin position="353"/>
        <end position="558"/>
    </location>
</feature>
<dbReference type="Gene3D" id="3.30.450.40">
    <property type="match status" value="1"/>
</dbReference>
<dbReference type="CDD" id="cd00077">
    <property type="entry name" value="HDc"/>
    <property type="match status" value="2"/>
</dbReference>
<dbReference type="PANTHER" id="PTHR43155">
    <property type="entry name" value="CYCLIC DI-GMP PHOSPHODIESTERASE PA4108-RELATED"/>
    <property type="match status" value="1"/>
</dbReference>
<organism evidence="2 3">
    <name type="scientific">Desulfobacter latus</name>
    <dbReference type="NCBI Taxonomy" id="2292"/>
    <lineage>
        <taxon>Bacteria</taxon>
        <taxon>Pseudomonadati</taxon>
        <taxon>Thermodesulfobacteriota</taxon>
        <taxon>Desulfobacteria</taxon>
        <taxon>Desulfobacterales</taxon>
        <taxon>Desulfobacteraceae</taxon>
        <taxon>Desulfobacter</taxon>
    </lineage>
</organism>
<dbReference type="EMBL" id="JACADJ010000001">
    <property type="protein sequence ID" value="NWH03460.1"/>
    <property type="molecule type" value="Genomic_DNA"/>
</dbReference>
<proteinExistence type="predicted"/>
<gene>
    <name evidence="2" type="ORF">HXW94_00355</name>
</gene>
<dbReference type="InterPro" id="IPR003018">
    <property type="entry name" value="GAF"/>
</dbReference>
<dbReference type="Proteomes" id="UP000553343">
    <property type="component" value="Unassembled WGS sequence"/>
</dbReference>
<dbReference type="RefSeq" id="WP_178364916.1">
    <property type="nucleotide sequence ID" value="NZ_JACADJ010000001.1"/>
</dbReference>
<evidence type="ECO:0000313" key="3">
    <source>
        <dbReference type="Proteomes" id="UP000553343"/>
    </source>
</evidence>
<dbReference type="PANTHER" id="PTHR43155:SF2">
    <property type="entry name" value="CYCLIC DI-GMP PHOSPHODIESTERASE PA4108"/>
    <property type="match status" value="1"/>
</dbReference>
<dbReference type="SMART" id="SM00471">
    <property type="entry name" value="HDc"/>
    <property type="match status" value="1"/>
</dbReference>
<dbReference type="AlphaFoldDB" id="A0A850STX0"/>
<comment type="caution">
    <text evidence="2">The sequence shown here is derived from an EMBL/GenBank/DDBJ whole genome shotgun (WGS) entry which is preliminary data.</text>
</comment>
<dbReference type="InterPro" id="IPR003607">
    <property type="entry name" value="HD/PDEase_dom"/>
</dbReference>
<feature type="domain" description="HD-GYP" evidence="1">
    <location>
        <begin position="232"/>
        <end position="319"/>
    </location>
</feature>
<dbReference type="Pfam" id="PF01966">
    <property type="entry name" value="HD"/>
    <property type="match status" value="1"/>
</dbReference>